<dbReference type="InterPro" id="IPR002938">
    <property type="entry name" value="FAD-bd"/>
</dbReference>
<organism evidence="4 5">
    <name type="scientific">Streptomyces hydrogenans</name>
    <dbReference type="NCBI Taxonomy" id="1873719"/>
    <lineage>
        <taxon>Bacteria</taxon>
        <taxon>Bacillati</taxon>
        <taxon>Actinomycetota</taxon>
        <taxon>Actinomycetes</taxon>
        <taxon>Kitasatosporales</taxon>
        <taxon>Streptomycetaceae</taxon>
        <taxon>Streptomyces</taxon>
    </lineage>
</organism>
<dbReference type="InterPro" id="IPR050631">
    <property type="entry name" value="PheA/TfdB_FAD_monoxygenase"/>
</dbReference>
<dbReference type="PANTHER" id="PTHR43476">
    <property type="entry name" value="3-(3-HYDROXY-PHENYL)PROPIONATE/3-HYDROXYCINNAMIC ACID HYDROXYLASE"/>
    <property type="match status" value="1"/>
</dbReference>
<evidence type="ECO:0000256" key="2">
    <source>
        <dbReference type="ARBA" id="ARBA00023027"/>
    </source>
</evidence>
<dbReference type="PANTHER" id="PTHR43476:SF4">
    <property type="entry name" value="BLR0106 PROTEIN"/>
    <property type="match status" value="1"/>
</dbReference>
<keyword evidence="1" id="KW-0560">Oxidoreductase</keyword>
<dbReference type="Gene3D" id="3.30.9.20">
    <property type="match status" value="1"/>
</dbReference>
<keyword evidence="2" id="KW-0520">NAD</keyword>
<dbReference type="Pfam" id="PF01494">
    <property type="entry name" value="FAD_binding_3"/>
    <property type="match status" value="1"/>
</dbReference>
<dbReference type="Gene3D" id="3.50.50.60">
    <property type="entry name" value="FAD/NAD(P)-binding domain"/>
    <property type="match status" value="1"/>
</dbReference>
<dbReference type="PRINTS" id="PR00420">
    <property type="entry name" value="RNGMNOXGNASE"/>
</dbReference>
<keyword evidence="5" id="KW-1185">Reference proteome</keyword>
<evidence type="ECO:0000313" key="4">
    <source>
        <dbReference type="EMBL" id="GHI27932.1"/>
    </source>
</evidence>
<feature type="domain" description="FAD-binding" evidence="3">
    <location>
        <begin position="139"/>
        <end position="317"/>
    </location>
</feature>
<dbReference type="EMBL" id="BNDW01000117">
    <property type="protein sequence ID" value="GHI27932.1"/>
    <property type="molecule type" value="Genomic_DNA"/>
</dbReference>
<comment type="caution">
    <text evidence="4">The sequence shown here is derived from an EMBL/GenBank/DDBJ whole genome shotgun (WGS) entry which is preliminary data.</text>
</comment>
<evidence type="ECO:0000256" key="1">
    <source>
        <dbReference type="ARBA" id="ARBA00023002"/>
    </source>
</evidence>
<evidence type="ECO:0000259" key="3">
    <source>
        <dbReference type="Pfam" id="PF01494"/>
    </source>
</evidence>
<dbReference type="SUPFAM" id="SSF51905">
    <property type="entry name" value="FAD/NAD(P)-binding domain"/>
    <property type="match status" value="1"/>
</dbReference>
<reference evidence="4" key="1">
    <citation type="submission" date="2024-05" db="EMBL/GenBank/DDBJ databases">
        <title>Whole genome shotgun sequence of Streptomyces hydrogenans NBRC 13475.</title>
        <authorList>
            <person name="Komaki H."/>
            <person name="Tamura T."/>
        </authorList>
    </citation>
    <scope>NUCLEOTIDE SEQUENCE</scope>
    <source>
        <strain evidence="4">NBRC 13475</strain>
    </source>
</reference>
<protein>
    <recommendedName>
        <fullName evidence="3">FAD-binding domain-containing protein</fullName>
    </recommendedName>
</protein>
<sequence>MTASRSGGARGSVACMGAGPAGLLAATQIKKARPDWDVVVHERSPENVTYGYGVVFSDTAVRTIEFMTPSLGAVLTSQVTWDDVEIRAHGRRFRSAGHGYVALSRHRLLSELAGQARAAGVDLRYESPVELDALRDRHDLVVAADGARSRTRTALAAELGARVGHGTSRFAWLGTTAAFDAMTFIFEETEAGPVVAHGYPHGDGVSTFVVEVPRGSGGAREDTERDLGHWSRVFAAHLDGRPLQAKDPRWAHFPTVRLDRCVHENVVLIGDAAHTAHYSVGSGTRLALEDAFLLGQALGRDDSLATALAEYQRRRMPGVRELRAAGERSMRWFERAPEHLAGPAPRFAVHLLSRASLLPLERIAADAPALVAEAAGLSAEEAPSSAEVLARPLEVAGTRLPGRLVRERVPAVPGAGGRPGEAAYDCDVVAAGDAPDAGAAPGAAPLLVVDLGPCPRDPAEAEAGARAFAATLRAAGRRAGRAVAVRTGFAGAAKAATARLRVLRAAGLCDLADLAAPSDGTSDPEAVLDALETADAVRTALGVPVMLSGFRARPDQIATHVLAGRIDAWRVSGAE</sequence>
<proteinExistence type="predicted"/>
<name>A0ABQ3PSC5_9ACTN</name>
<dbReference type="InterPro" id="IPR036188">
    <property type="entry name" value="FAD/NAD-bd_sf"/>
</dbReference>
<dbReference type="Proteomes" id="UP001052739">
    <property type="component" value="Unassembled WGS sequence"/>
</dbReference>
<gene>
    <name evidence="4" type="ORF">Shyd_93030</name>
</gene>
<accession>A0ABQ3PSC5</accession>
<evidence type="ECO:0000313" key="5">
    <source>
        <dbReference type="Proteomes" id="UP001052739"/>
    </source>
</evidence>